<dbReference type="RefSeq" id="WP_081592612.1">
    <property type="nucleotide sequence ID" value="NZ_UGRY01000002.1"/>
</dbReference>
<evidence type="ECO:0000259" key="1">
    <source>
        <dbReference type="Pfam" id="PF01890"/>
    </source>
</evidence>
<protein>
    <submittedName>
        <fullName evidence="2">Cobalamin biosynthesis protein CbiG</fullName>
    </submittedName>
</protein>
<dbReference type="InterPro" id="IPR036518">
    <property type="entry name" value="CobE/GbiG_C_sf"/>
</dbReference>
<dbReference type="InterPro" id="IPR002750">
    <property type="entry name" value="CobE/GbiG_C"/>
</dbReference>
<dbReference type="EMBL" id="UGRY01000002">
    <property type="protein sequence ID" value="SUA79411.1"/>
    <property type="molecule type" value="Genomic_DNA"/>
</dbReference>
<organism evidence="2 3">
    <name type="scientific">Nocardia otitidiscaviarum</name>
    <dbReference type="NCBI Taxonomy" id="1823"/>
    <lineage>
        <taxon>Bacteria</taxon>
        <taxon>Bacillati</taxon>
        <taxon>Actinomycetota</taxon>
        <taxon>Actinomycetes</taxon>
        <taxon>Mycobacteriales</taxon>
        <taxon>Nocardiaceae</taxon>
        <taxon>Nocardia</taxon>
    </lineage>
</organism>
<dbReference type="GO" id="GO:0009236">
    <property type="term" value="P:cobalamin biosynthetic process"/>
    <property type="evidence" value="ECO:0007669"/>
    <property type="project" value="InterPro"/>
</dbReference>
<dbReference type="SUPFAM" id="SSF159664">
    <property type="entry name" value="CobE/GbiG C-terminal domain-like"/>
    <property type="match status" value="1"/>
</dbReference>
<feature type="domain" description="CobE/GbiG C-terminal" evidence="1">
    <location>
        <begin position="5"/>
        <end position="117"/>
    </location>
</feature>
<proteinExistence type="predicted"/>
<keyword evidence="3" id="KW-1185">Reference proteome</keyword>
<name>A0A378YSE6_9NOCA</name>
<reference evidence="2 3" key="1">
    <citation type="submission" date="2018-06" db="EMBL/GenBank/DDBJ databases">
        <authorList>
            <consortium name="Pathogen Informatics"/>
            <person name="Doyle S."/>
        </authorList>
    </citation>
    <scope>NUCLEOTIDE SEQUENCE [LARGE SCALE GENOMIC DNA]</scope>
    <source>
        <strain evidence="2 3">NCTC1934</strain>
    </source>
</reference>
<dbReference type="Proteomes" id="UP000255467">
    <property type="component" value="Unassembled WGS sequence"/>
</dbReference>
<evidence type="ECO:0000313" key="3">
    <source>
        <dbReference type="Proteomes" id="UP000255467"/>
    </source>
</evidence>
<evidence type="ECO:0000313" key="2">
    <source>
        <dbReference type="EMBL" id="SUA79411.1"/>
    </source>
</evidence>
<sequence>MTGALVVGVGMRTGADAADILDAVRAVAAEVEITCLATVDRRAEEAGLVSAAAELGVPVVAFTPNELAAVAVPNPSVRTAAVLGTPSVAEAAAVLAAAGGRLVAHKRVVGGITVATAVFGGRERVRRVDRIARRPFGQGGPRVIWDAPRD</sequence>
<dbReference type="STRING" id="1406858.GCA_000710895_03236"/>
<dbReference type="Gene3D" id="3.30.420.180">
    <property type="entry name" value="CobE/GbiG C-terminal domain"/>
    <property type="match status" value="1"/>
</dbReference>
<gene>
    <name evidence="2" type="ORF">NCTC1934_03775</name>
</gene>
<dbReference type="InterPro" id="IPR052553">
    <property type="entry name" value="CbiG_hydrolase"/>
</dbReference>
<dbReference type="AlphaFoldDB" id="A0A378YSE6"/>
<dbReference type="Pfam" id="PF01890">
    <property type="entry name" value="CbiG_C"/>
    <property type="match status" value="1"/>
</dbReference>
<dbReference type="PANTHER" id="PTHR37477:SF1">
    <property type="entry name" value="COBALT-PRECORRIN-5A HYDROLASE"/>
    <property type="match status" value="1"/>
</dbReference>
<dbReference type="PANTHER" id="PTHR37477">
    <property type="entry name" value="COBALT-PRECORRIN-5A HYDROLASE"/>
    <property type="match status" value="1"/>
</dbReference>
<accession>A0A378YSE6</accession>